<keyword evidence="3" id="KW-1185">Reference proteome</keyword>
<accession>A0AAV3XQ41</accession>
<protein>
    <submittedName>
        <fullName evidence="2">Uncharacterized protein</fullName>
    </submittedName>
</protein>
<dbReference type="Proteomes" id="UP000735302">
    <property type="component" value="Unassembled WGS sequence"/>
</dbReference>
<proteinExistence type="predicted"/>
<name>A0AAV3XQ41_9GAST</name>
<evidence type="ECO:0000256" key="1">
    <source>
        <dbReference type="SAM" id="MobiDB-lite"/>
    </source>
</evidence>
<gene>
    <name evidence="2" type="ORF">PoB_000000600</name>
</gene>
<reference evidence="2 3" key="1">
    <citation type="journal article" date="2021" name="Elife">
        <title>Chloroplast acquisition without the gene transfer in kleptoplastic sea slugs, Plakobranchus ocellatus.</title>
        <authorList>
            <person name="Maeda T."/>
            <person name="Takahashi S."/>
            <person name="Yoshida T."/>
            <person name="Shimamura S."/>
            <person name="Takaki Y."/>
            <person name="Nagai Y."/>
            <person name="Toyoda A."/>
            <person name="Suzuki Y."/>
            <person name="Arimoto A."/>
            <person name="Ishii H."/>
            <person name="Satoh N."/>
            <person name="Nishiyama T."/>
            <person name="Hasebe M."/>
            <person name="Maruyama T."/>
            <person name="Minagawa J."/>
            <person name="Obokata J."/>
            <person name="Shigenobu S."/>
        </authorList>
    </citation>
    <scope>NUCLEOTIDE SEQUENCE [LARGE SCALE GENOMIC DNA]</scope>
</reference>
<comment type="caution">
    <text evidence="2">The sequence shown here is derived from an EMBL/GenBank/DDBJ whole genome shotgun (WGS) entry which is preliminary data.</text>
</comment>
<dbReference type="AlphaFoldDB" id="A0AAV3XQ41"/>
<evidence type="ECO:0000313" key="3">
    <source>
        <dbReference type="Proteomes" id="UP000735302"/>
    </source>
</evidence>
<organism evidence="2 3">
    <name type="scientific">Plakobranchus ocellatus</name>
    <dbReference type="NCBI Taxonomy" id="259542"/>
    <lineage>
        <taxon>Eukaryota</taxon>
        <taxon>Metazoa</taxon>
        <taxon>Spiralia</taxon>
        <taxon>Lophotrochozoa</taxon>
        <taxon>Mollusca</taxon>
        <taxon>Gastropoda</taxon>
        <taxon>Heterobranchia</taxon>
        <taxon>Euthyneura</taxon>
        <taxon>Panpulmonata</taxon>
        <taxon>Sacoglossa</taxon>
        <taxon>Placobranchoidea</taxon>
        <taxon>Plakobranchidae</taxon>
        <taxon>Plakobranchus</taxon>
    </lineage>
</organism>
<evidence type="ECO:0000313" key="2">
    <source>
        <dbReference type="EMBL" id="GFN73500.1"/>
    </source>
</evidence>
<feature type="region of interest" description="Disordered" evidence="1">
    <location>
        <begin position="97"/>
        <end position="119"/>
    </location>
</feature>
<sequence>MGVQTDAPFPEITAKLSNLVREVRALQCRVFELTYVCFLLPQLYGQLIQWPSNSGMVPPHQPSAPSNRNLPLPLLPPYLLPPPGLYPILQPAPPPPALLTQYHPSQPDGINMPRLKRRT</sequence>
<dbReference type="EMBL" id="BLXT01000008">
    <property type="protein sequence ID" value="GFN73500.1"/>
    <property type="molecule type" value="Genomic_DNA"/>
</dbReference>